<protein>
    <submittedName>
        <fullName evidence="1">Cellulase M and related protein</fullName>
    </submittedName>
</protein>
<dbReference type="AlphaFoldDB" id="A0A081C7J4"/>
<dbReference type="Proteomes" id="UP000030661">
    <property type="component" value="Unassembled WGS sequence"/>
</dbReference>
<keyword evidence="2" id="KW-1185">Reference proteome</keyword>
<dbReference type="STRING" id="1499967.U27_00446"/>
<dbReference type="Gene3D" id="3.40.630.10">
    <property type="entry name" value="Zn peptidases"/>
    <property type="match status" value="1"/>
</dbReference>
<dbReference type="SUPFAM" id="SSF53187">
    <property type="entry name" value="Zn-dependent exopeptidases"/>
    <property type="match status" value="1"/>
</dbReference>
<evidence type="ECO:0000313" key="1">
    <source>
        <dbReference type="EMBL" id="GAK60549.1"/>
    </source>
</evidence>
<gene>
    <name evidence="1" type="ORF">U27_00446</name>
</gene>
<accession>A0A081C7J4</accession>
<proteinExistence type="predicted"/>
<reference evidence="1" key="1">
    <citation type="journal article" date="2015" name="PeerJ">
        <title>First genomic representation of candidate bacterial phylum KSB3 points to enhanced environmental sensing as a trigger of wastewater bulking.</title>
        <authorList>
            <person name="Sekiguchi Y."/>
            <person name="Ohashi A."/>
            <person name="Parks D.H."/>
            <person name="Yamauchi T."/>
            <person name="Tyson G.W."/>
            <person name="Hugenholtz P."/>
        </authorList>
    </citation>
    <scope>NUCLEOTIDE SEQUENCE [LARGE SCALE GENOMIC DNA]</scope>
</reference>
<organism evidence="1">
    <name type="scientific">Vecturithrix granuli</name>
    <dbReference type="NCBI Taxonomy" id="1499967"/>
    <lineage>
        <taxon>Bacteria</taxon>
        <taxon>Candidatus Moduliflexota</taxon>
        <taxon>Candidatus Vecturitrichia</taxon>
        <taxon>Candidatus Vecturitrichales</taxon>
        <taxon>Candidatus Vecturitrichaceae</taxon>
        <taxon>Candidatus Vecturithrix</taxon>
    </lineage>
</organism>
<sequence>MMTGIFQCLKELSRLHVVPYYCWMKDAIHVLDMLLEGIPYCITPHGNVFLGETRLEDIIPGKICLQAHLDHPGGILNADRQAQYLFAKYYGTRCKLIGYNLGVYKSGASEKIDQLEVENVVFQEKEQASCLFFRPNQNLYKALSEKTLILHYDALPEIKDGKISNWNLDDLINCALMITLLKKESFSGNMYGMLSVNEEVTQNGIRAFLHDTVDRPLFFVNLDVIDKSLQLKTLDDVPYQHSYGVRVEQSGIKLDRFLIPELAKEVGKDHLAKIPTGHCEAHTMQEANHPFIGIFLKIDHYHNGVAHNKFTVESLSLEELSCYVKFVENTLVGVEKHGIPKHLSMLTVPSIAEPSGTIHIIDHVEAIKNIFARCQSFAEYLHNGIPQLRTIYNNYHITMPAINAECFENVKENILNNAFPEIRLSQIHAWRARILEELSILFRHKFQIWEKSITLINILLANCNARHISHPESILLSLEQIPEDELDRVLIHELTHYLTMDFWSFLNLSPFKQHYYSEGLAVAISQKLLNLSFAEAVNIKEEHLVTYLDNIVELKRWLEDYAVGNLCSYFNGKCHQYFQKKQLVNPFKANGHRYQRYGYVLAALETWELVEKGIYYEHIFC</sequence>
<name>A0A081C7J4_VECG1</name>
<dbReference type="EMBL" id="DF820473">
    <property type="protein sequence ID" value="GAK60549.1"/>
    <property type="molecule type" value="Genomic_DNA"/>
</dbReference>
<dbReference type="HOGENOM" id="CLU_439837_0_0_0"/>
<evidence type="ECO:0000313" key="2">
    <source>
        <dbReference type="Proteomes" id="UP000030661"/>
    </source>
</evidence>